<dbReference type="Pfam" id="PF00651">
    <property type="entry name" value="BTB"/>
    <property type="match status" value="1"/>
</dbReference>
<dbReference type="InterPro" id="IPR011333">
    <property type="entry name" value="SKP1/BTB/POZ_sf"/>
</dbReference>
<dbReference type="CDD" id="cd18186">
    <property type="entry name" value="BTB_POZ_ZBTB_KLHL-like"/>
    <property type="match status" value="1"/>
</dbReference>
<dbReference type="PANTHER" id="PTHR47843">
    <property type="entry name" value="BTB DOMAIN-CONTAINING PROTEIN-RELATED"/>
    <property type="match status" value="1"/>
</dbReference>
<protein>
    <recommendedName>
        <fullName evidence="2">BTB domain-containing protein</fullName>
    </recommendedName>
</protein>
<proteinExistence type="predicted"/>
<name>A0A1E1JRM9_9HELO</name>
<keyword evidence="4" id="KW-1185">Reference proteome</keyword>
<dbReference type="SMART" id="SM00225">
    <property type="entry name" value="BTB"/>
    <property type="match status" value="1"/>
</dbReference>
<dbReference type="PANTHER" id="PTHR47843:SF2">
    <property type="entry name" value="BTB DOMAIN-CONTAINING PROTEIN"/>
    <property type="match status" value="1"/>
</dbReference>
<feature type="region of interest" description="Disordered" evidence="1">
    <location>
        <begin position="1"/>
        <end position="40"/>
    </location>
</feature>
<dbReference type="Proteomes" id="UP000178912">
    <property type="component" value="Unassembled WGS sequence"/>
</dbReference>
<organism evidence="3 4">
    <name type="scientific">Rhynchosporium agropyri</name>
    <dbReference type="NCBI Taxonomy" id="914238"/>
    <lineage>
        <taxon>Eukaryota</taxon>
        <taxon>Fungi</taxon>
        <taxon>Dikarya</taxon>
        <taxon>Ascomycota</taxon>
        <taxon>Pezizomycotina</taxon>
        <taxon>Leotiomycetes</taxon>
        <taxon>Helotiales</taxon>
        <taxon>Ploettnerulaceae</taxon>
        <taxon>Rhynchosporium</taxon>
    </lineage>
</organism>
<dbReference type="AlphaFoldDB" id="A0A1E1JRM9"/>
<accession>A0A1E1JRM9</accession>
<evidence type="ECO:0000313" key="4">
    <source>
        <dbReference type="Proteomes" id="UP000178912"/>
    </source>
</evidence>
<feature type="region of interest" description="Disordered" evidence="1">
    <location>
        <begin position="110"/>
        <end position="152"/>
    </location>
</feature>
<dbReference type="InterPro" id="IPR000210">
    <property type="entry name" value="BTB/POZ_dom"/>
</dbReference>
<evidence type="ECO:0000313" key="3">
    <source>
        <dbReference type="EMBL" id="CZS88311.1"/>
    </source>
</evidence>
<gene>
    <name evidence="3" type="ORF">RAG0_00033</name>
</gene>
<sequence length="305" mass="34878">MTPGRDSKRKRASQDALPGPSTPGSNKKMKSDEPDFSAPSEMLTFRVGKHGKDEIFMVHKEFACHHSPALAEAFSTRRHKPYRLRDISPGTFRLFVKWLYTRTIPAPPEDVDSDDHVVIKDDDDTDNIQEADKTSTDLDTSSVAREPISNDGVRSREPMLQYDTVEEYYAKRDSKALDYFYLIQLWILAGRLRVARLQNVVMKHLYDFHTNACYSSLYPYVYEQTVSGSVLRQRIVDRCIFTALCGTFSQSPQNYPKQLLIDIANTAVNAMRSDAHNEADLVCMGPPGSYTCMRWWVDYLVPENE</sequence>
<dbReference type="OrthoDB" id="194443at2759"/>
<dbReference type="SUPFAM" id="SSF54695">
    <property type="entry name" value="POZ domain"/>
    <property type="match status" value="1"/>
</dbReference>
<dbReference type="PROSITE" id="PS50097">
    <property type="entry name" value="BTB"/>
    <property type="match status" value="1"/>
</dbReference>
<evidence type="ECO:0000256" key="1">
    <source>
        <dbReference type="SAM" id="MobiDB-lite"/>
    </source>
</evidence>
<dbReference type="EMBL" id="FJUX01000001">
    <property type="protein sequence ID" value="CZS88311.1"/>
    <property type="molecule type" value="Genomic_DNA"/>
</dbReference>
<evidence type="ECO:0000259" key="2">
    <source>
        <dbReference type="PROSITE" id="PS50097"/>
    </source>
</evidence>
<reference evidence="4" key="1">
    <citation type="submission" date="2016-03" db="EMBL/GenBank/DDBJ databases">
        <authorList>
            <person name="Guldener U."/>
        </authorList>
    </citation>
    <scope>NUCLEOTIDE SEQUENCE [LARGE SCALE GENOMIC DNA]</scope>
    <source>
        <strain evidence="4">04CH-RAC-A.6.1</strain>
    </source>
</reference>
<feature type="domain" description="BTB" evidence="2">
    <location>
        <begin position="41"/>
        <end position="108"/>
    </location>
</feature>
<dbReference type="Gene3D" id="3.30.710.10">
    <property type="entry name" value="Potassium Channel Kv1.1, Chain A"/>
    <property type="match status" value="1"/>
</dbReference>